<evidence type="ECO:0000256" key="8">
    <source>
        <dbReference type="ARBA" id="ARBA00023012"/>
    </source>
</evidence>
<feature type="domain" description="Signal transduction histidine kinase subgroup 3 dimerisation and phosphoacceptor" evidence="10">
    <location>
        <begin position="221"/>
        <end position="284"/>
    </location>
</feature>
<feature type="transmembrane region" description="Helical" evidence="9">
    <location>
        <begin position="61"/>
        <end position="80"/>
    </location>
</feature>
<name>A0A3Q8WUI4_9ACTO</name>
<gene>
    <name evidence="11" type="ORF">EJO69_10155</name>
</gene>
<keyword evidence="9" id="KW-0812">Transmembrane</keyword>
<dbReference type="InterPro" id="IPR011712">
    <property type="entry name" value="Sig_transdc_His_kin_sub3_dim/P"/>
</dbReference>
<evidence type="ECO:0000256" key="9">
    <source>
        <dbReference type="SAM" id="Phobius"/>
    </source>
</evidence>
<keyword evidence="5" id="KW-0547">Nucleotide-binding</keyword>
<proteinExistence type="predicted"/>
<keyword evidence="7" id="KW-0067">ATP-binding</keyword>
<dbReference type="GO" id="GO:0046983">
    <property type="term" value="F:protein dimerization activity"/>
    <property type="evidence" value="ECO:0007669"/>
    <property type="project" value="InterPro"/>
</dbReference>
<evidence type="ECO:0000256" key="2">
    <source>
        <dbReference type="ARBA" id="ARBA00012438"/>
    </source>
</evidence>
<comment type="catalytic activity">
    <reaction evidence="1">
        <text>ATP + protein L-histidine = ADP + protein N-phospho-L-histidine.</text>
        <dbReference type="EC" id="2.7.13.3"/>
    </reaction>
</comment>
<sequence>MVRSGPTYHSLMDRGTWTSRSRSALRQWAITVSAAFVVLLSVGTALGAMTEADVPGWAEGLIYGYGLLSLAAGVWCVRLIHTRDRDIRRSTLLLGVLQTALPVGPVMGFALPRFIRTQPEREAATASALYGASLILVLWRDMLGQTTGTSMVRTFAGGESDQAVTVGPLSLITIYLLTLLIPIGIGLYQRSKERLAGAEEELAATGQTAADMSTRLSRKEEREMIAREIHDRIGHRLSLVALYAGGLEMTGEDAEVNGRLRQVRRSAQEAIDDLQDLIRIMRDPTSGEFVPESHSLADLAEVIESVLGAGHQVSSTVMIDDPASAPELLTSAAFRIVQELLTNSIKHAPNSPVRVRVVGGPGEGLSITVVNGIEHDAGASARAGGLVGVQERAEALGGWTEVARDAGEFRVRAWMPWGSDTAR</sequence>
<dbReference type="EMBL" id="CP034438">
    <property type="protein sequence ID" value="AZN30620.1"/>
    <property type="molecule type" value="Genomic_DNA"/>
</dbReference>
<dbReference type="GO" id="GO:0005524">
    <property type="term" value="F:ATP binding"/>
    <property type="evidence" value="ECO:0007669"/>
    <property type="project" value="UniProtKB-KW"/>
</dbReference>
<dbReference type="InterPro" id="IPR036890">
    <property type="entry name" value="HATPase_C_sf"/>
</dbReference>
<evidence type="ECO:0000256" key="4">
    <source>
        <dbReference type="ARBA" id="ARBA00022679"/>
    </source>
</evidence>
<evidence type="ECO:0000259" key="10">
    <source>
        <dbReference type="Pfam" id="PF07730"/>
    </source>
</evidence>
<dbReference type="AlphaFoldDB" id="A0A3Q8WUI4"/>
<keyword evidence="9" id="KW-1133">Transmembrane helix</keyword>
<organism evidence="11 12">
    <name type="scientific">Flaviflexus salsibiostraticola</name>
    <dbReference type="NCBI Taxonomy" id="1282737"/>
    <lineage>
        <taxon>Bacteria</taxon>
        <taxon>Bacillati</taxon>
        <taxon>Actinomycetota</taxon>
        <taxon>Actinomycetes</taxon>
        <taxon>Actinomycetales</taxon>
        <taxon>Actinomycetaceae</taxon>
        <taxon>Flaviflexus</taxon>
    </lineage>
</organism>
<keyword evidence="12" id="KW-1185">Reference proteome</keyword>
<dbReference type="SUPFAM" id="SSF55874">
    <property type="entry name" value="ATPase domain of HSP90 chaperone/DNA topoisomerase II/histidine kinase"/>
    <property type="match status" value="1"/>
</dbReference>
<keyword evidence="9" id="KW-0472">Membrane</keyword>
<dbReference type="Gene3D" id="3.30.565.10">
    <property type="entry name" value="Histidine kinase-like ATPase, C-terminal domain"/>
    <property type="match status" value="1"/>
</dbReference>
<dbReference type="Gene3D" id="1.20.5.1930">
    <property type="match status" value="1"/>
</dbReference>
<feature type="transmembrane region" description="Helical" evidence="9">
    <location>
        <begin position="123"/>
        <end position="143"/>
    </location>
</feature>
<dbReference type="Pfam" id="PF07730">
    <property type="entry name" value="HisKA_3"/>
    <property type="match status" value="1"/>
</dbReference>
<feature type="transmembrane region" description="Helical" evidence="9">
    <location>
        <begin position="28"/>
        <end position="49"/>
    </location>
</feature>
<evidence type="ECO:0000256" key="6">
    <source>
        <dbReference type="ARBA" id="ARBA00022777"/>
    </source>
</evidence>
<dbReference type="InterPro" id="IPR050482">
    <property type="entry name" value="Sensor_HK_TwoCompSys"/>
</dbReference>
<keyword evidence="8" id="KW-0902">Two-component regulatory system</keyword>
<feature type="transmembrane region" description="Helical" evidence="9">
    <location>
        <begin position="164"/>
        <end position="188"/>
    </location>
</feature>
<dbReference type="GO" id="GO:0016020">
    <property type="term" value="C:membrane"/>
    <property type="evidence" value="ECO:0007669"/>
    <property type="project" value="InterPro"/>
</dbReference>
<dbReference type="CDD" id="cd16917">
    <property type="entry name" value="HATPase_UhpB-NarQ-NarX-like"/>
    <property type="match status" value="1"/>
</dbReference>
<reference evidence="11 12" key="1">
    <citation type="submission" date="2018-12" db="EMBL/GenBank/DDBJ databases">
        <title>Complete genome sequence of Flaviflexus salsibiostraticola KCTC 33148.</title>
        <authorList>
            <person name="Bae J.-W."/>
        </authorList>
    </citation>
    <scope>NUCLEOTIDE SEQUENCE [LARGE SCALE GENOMIC DNA]</scope>
    <source>
        <strain evidence="11 12">KCTC 33148</strain>
    </source>
</reference>
<dbReference type="GO" id="GO:0000155">
    <property type="term" value="F:phosphorelay sensor kinase activity"/>
    <property type="evidence" value="ECO:0007669"/>
    <property type="project" value="InterPro"/>
</dbReference>
<protein>
    <recommendedName>
        <fullName evidence="2">histidine kinase</fullName>
        <ecNumber evidence="2">2.7.13.3</ecNumber>
    </recommendedName>
</protein>
<dbReference type="PANTHER" id="PTHR24421">
    <property type="entry name" value="NITRATE/NITRITE SENSOR PROTEIN NARX-RELATED"/>
    <property type="match status" value="1"/>
</dbReference>
<evidence type="ECO:0000256" key="5">
    <source>
        <dbReference type="ARBA" id="ARBA00022741"/>
    </source>
</evidence>
<dbReference type="Proteomes" id="UP000270021">
    <property type="component" value="Chromosome"/>
</dbReference>
<dbReference type="EC" id="2.7.13.3" evidence="2"/>
<dbReference type="KEGG" id="fsl:EJO69_10155"/>
<accession>A0A3Q8WUI4</accession>
<keyword evidence="6" id="KW-0418">Kinase</keyword>
<evidence type="ECO:0000313" key="11">
    <source>
        <dbReference type="EMBL" id="AZN30620.1"/>
    </source>
</evidence>
<dbReference type="PANTHER" id="PTHR24421:SF10">
    <property type="entry name" value="NITRATE_NITRITE SENSOR PROTEIN NARQ"/>
    <property type="match status" value="1"/>
</dbReference>
<feature type="transmembrane region" description="Helical" evidence="9">
    <location>
        <begin position="92"/>
        <end position="111"/>
    </location>
</feature>
<evidence type="ECO:0000256" key="1">
    <source>
        <dbReference type="ARBA" id="ARBA00000085"/>
    </source>
</evidence>
<evidence type="ECO:0000256" key="3">
    <source>
        <dbReference type="ARBA" id="ARBA00022553"/>
    </source>
</evidence>
<keyword evidence="4" id="KW-0808">Transferase</keyword>
<evidence type="ECO:0000313" key="12">
    <source>
        <dbReference type="Proteomes" id="UP000270021"/>
    </source>
</evidence>
<evidence type="ECO:0000256" key="7">
    <source>
        <dbReference type="ARBA" id="ARBA00022840"/>
    </source>
</evidence>
<keyword evidence="3" id="KW-0597">Phosphoprotein</keyword>
<dbReference type="OrthoDB" id="227596at2"/>